<evidence type="ECO:0008006" key="5">
    <source>
        <dbReference type="Google" id="ProtNLM"/>
    </source>
</evidence>
<keyword evidence="4" id="KW-1185">Reference proteome</keyword>
<evidence type="ECO:0000313" key="4">
    <source>
        <dbReference type="Proteomes" id="UP000266841"/>
    </source>
</evidence>
<proteinExistence type="predicted"/>
<protein>
    <recommendedName>
        <fullName evidence="5">Transmembrane protein</fullName>
    </recommendedName>
</protein>
<dbReference type="AlphaFoldDB" id="K0RZD8"/>
<accession>K0RZD8</accession>
<feature type="transmembrane region" description="Helical" evidence="2">
    <location>
        <begin position="45"/>
        <end position="63"/>
    </location>
</feature>
<feature type="compositionally biased region" description="Low complexity" evidence="1">
    <location>
        <begin position="77"/>
        <end position="91"/>
    </location>
</feature>
<feature type="region of interest" description="Disordered" evidence="1">
    <location>
        <begin position="1"/>
        <end position="21"/>
    </location>
</feature>
<keyword evidence="2" id="KW-0472">Membrane</keyword>
<evidence type="ECO:0000256" key="1">
    <source>
        <dbReference type="SAM" id="MobiDB-lite"/>
    </source>
</evidence>
<comment type="caution">
    <text evidence="3">The sequence shown here is derived from an EMBL/GenBank/DDBJ whole genome shotgun (WGS) entry which is preliminary data.</text>
</comment>
<feature type="region of interest" description="Disordered" evidence="1">
    <location>
        <begin position="67"/>
        <end position="91"/>
    </location>
</feature>
<gene>
    <name evidence="3" type="ORF">THAOC_21446</name>
</gene>
<evidence type="ECO:0000313" key="3">
    <source>
        <dbReference type="EMBL" id="EJK58430.1"/>
    </source>
</evidence>
<dbReference type="EMBL" id="AGNL01025225">
    <property type="protein sequence ID" value="EJK58430.1"/>
    <property type="molecule type" value="Genomic_DNA"/>
</dbReference>
<sequence length="91" mass="9878">MGRRTRNKAPISPSPSPASASRLYERYDVDVGAGGGQTLHRRRPLILYSIACCAIFTYAIYAAQNEQPAEGEPPDYQSSQVTSKVTSTRGS</sequence>
<feature type="non-terminal residue" evidence="3">
    <location>
        <position position="91"/>
    </location>
</feature>
<evidence type="ECO:0000256" key="2">
    <source>
        <dbReference type="SAM" id="Phobius"/>
    </source>
</evidence>
<name>K0RZD8_THAOC</name>
<organism evidence="3 4">
    <name type="scientific">Thalassiosira oceanica</name>
    <name type="common">Marine diatom</name>
    <dbReference type="NCBI Taxonomy" id="159749"/>
    <lineage>
        <taxon>Eukaryota</taxon>
        <taxon>Sar</taxon>
        <taxon>Stramenopiles</taxon>
        <taxon>Ochrophyta</taxon>
        <taxon>Bacillariophyta</taxon>
        <taxon>Coscinodiscophyceae</taxon>
        <taxon>Thalassiosirophycidae</taxon>
        <taxon>Thalassiosirales</taxon>
        <taxon>Thalassiosiraceae</taxon>
        <taxon>Thalassiosira</taxon>
    </lineage>
</organism>
<reference evidence="3 4" key="1">
    <citation type="journal article" date="2012" name="Genome Biol.">
        <title>Genome and low-iron response of an oceanic diatom adapted to chronic iron limitation.</title>
        <authorList>
            <person name="Lommer M."/>
            <person name="Specht M."/>
            <person name="Roy A.S."/>
            <person name="Kraemer L."/>
            <person name="Andreson R."/>
            <person name="Gutowska M.A."/>
            <person name="Wolf J."/>
            <person name="Bergner S.V."/>
            <person name="Schilhabel M.B."/>
            <person name="Klostermeier U.C."/>
            <person name="Beiko R.G."/>
            <person name="Rosenstiel P."/>
            <person name="Hippler M."/>
            <person name="Laroche J."/>
        </authorList>
    </citation>
    <scope>NUCLEOTIDE SEQUENCE [LARGE SCALE GENOMIC DNA]</scope>
    <source>
        <strain evidence="3 4">CCMP1005</strain>
    </source>
</reference>
<keyword evidence="2" id="KW-1133">Transmembrane helix</keyword>
<dbReference type="Proteomes" id="UP000266841">
    <property type="component" value="Unassembled WGS sequence"/>
</dbReference>
<keyword evidence="2" id="KW-0812">Transmembrane</keyword>